<evidence type="ECO:0000313" key="2">
    <source>
        <dbReference type="Proteomes" id="UP001063166"/>
    </source>
</evidence>
<accession>A0A9P3PQ42</accession>
<keyword evidence="2" id="KW-1185">Reference proteome</keyword>
<dbReference type="Proteomes" id="UP001063166">
    <property type="component" value="Unassembled WGS sequence"/>
</dbReference>
<evidence type="ECO:0000313" key="1">
    <source>
        <dbReference type="EMBL" id="GLB39331.1"/>
    </source>
</evidence>
<protein>
    <submittedName>
        <fullName evidence="1">Uncharacterized protein</fullName>
    </submittedName>
</protein>
<dbReference type="AlphaFoldDB" id="A0A9P3PQ42"/>
<proteinExistence type="predicted"/>
<comment type="caution">
    <text evidence="1">The sequence shown here is derived from an EMBL/GenBank/DDBJ whole genome shotgun (WGS) entry which is preliminary data.</text>
</comment>
<gene>
    <name evidence="1" type="ORF">LshimejAT787_0604930</name>
</gene>
<reference evidence="1" key="1">
    <citation type="submission" date="2022-07" db="EMBL/GenBank/DDBJ databases">
        <title>The genome of Lyophyllum shimeji provides insight into the initial evolution of ectomycorrhizal fungal genome.</title>
        <authorList>
            <person name="Kobayashi Y."/>
            <person name="Shibata T."/>
            <person name="Hirakawa H."/>
            <person name="Shigenobu S."/>
            <person name="Nishiyama T."/>
            <person name="Yamada A."/>
            <person name="Hasebe M."/>
            <person name="Kawaguchi M."/>
        </authorList>
    </citation>
    <scope>NUCLEOTIDE SEQUENCE</scope>
    <source>
        <strain evidence="1">AT787</strain>
    </source>
</reference>
<organism evidence="1 2">
    <name type="scientific">Lyophyllum shimeji</name>
    <name type="common">Hon-shimeji</name>
    <name type="synonym">Tricholoma shimeji</name>
    <dbReference type="NCBI Taxonomy" id="47721"/>
    <lineage>
        <taxon>Eukaryota</taxon>
        <taxon>Fungi</taxon>
        <taxon>Dikarya</taxon>
        <taxon>Basidiomycota</taxon>
        <taxon>Agaricomycotina</taxon>
        <taxon>Agaricomycetes</taxon>
        <taxon>Agaricomycetidae</taxon>
        <taxon>Agaricales</taxon>
        <taxon>Tricholomatineae</taxon>
        <taxon>Lyophyllaceae</taxon>
        <taxon>Lyophyllum</taxon>
    </lineage>
</organism>
<dbReference type="EMBL" id="BRPK01000006">
    <property type="protein sequence ID" value="GLB39331.1"/>
    <property type="molecule type" value="Genomic_DNA"/>
</dbReference>
<dbReference type="OrthoDB" id="3254408at2759"/>
<sequence>MLNYSDTQPFSTEVFRYALTEYYGPYNTLLFELFPPGEHFQIVPQYKGPITPGSIDFTTIYLVRKRKCPVFFLEIKPFPHLETISTREKADAQMRERFNTIIGRNLVIPTLYGISAMGTRFAIYEYLKDTAMLNPPFIVRNPQYVTDVAPAERWNYELLEPAGEAKFKELVASIKAMCAEV</sequence>
<name>A0A9P3PQ42_LYOSH</name>